<reference evidence="1 2" key="1">
    <citation type="submission" date="2018-01" db="EMBL/GenBank/DDBJ databases">
        <title>The draft genome sequence of Cohaesibacter sp. H1304.</title>
        <authorList>
            <person name="Wang N.-N."/>
            <person name="Du Z.-J."/>
        </authorList>
    </citation>
    <scope>NUCLEOTIDE SEQUENCE [LARGE SCALE GENOMIC DNA]</scope>
    <source>
        <strain evidence="1 2">H1304</strain>
    </source>
</reference>
<comment type="caution">
    <text evidence="1">The sequence shown here is derived from an EMBL/GenBank/DDBJ whole genome shotgun (WGS) entry which is preliminary data.</text>
</comment>
<organism evidence="1 2">
    <name type="scientific">Cohaesibacter celericrescens</name>
    <dbReference type="NCBI Taxonomy" id="2067669"/>
    <lineage>
        <taxon>Bacteria</taxon>
        <taxon>Pseudomonadati</taxon>
        <taxon>Pseudomonadota</taxon>
        <taxon>Alphaproteobacteria</taxon>
        <taxon>Hyphomicrobiales</taxon>
        <taxon>Cohaesibacteraceae</taxon>
    </lineage>
</organism>
<protein>
    <submittedName>
        <fullName evidence="1">Uncharacterized protein</fullName>
    </submittedName>
</protein>
<gene>
    <name evidence="1" type="ORF">C0081_09970</name>
</gene>
<accession>A0A2N5XSY5</accession>
<dbReference type="AlphaFoldDB" id="A0A2N5XSY5"/>
<proteinExistence type="predicted"/>
<sequence>MTHLAKELRSQAHYIRSCLQQGNLGYADAKMQEKLERAAARITTQNSSLDDLQTFAKDQAALNEELTRSNGNQRHALEQVVEALSATLTKMHSDSTSETCSSYKLFETLELARKALK</sequence>
<name>A0A2N5XSY5_9HYPH</name>
<evidence type="ECO:0000313" key="2">
    <source>
        <dbReference type="Proteomes" id="UP000234881"/>
    </source>
</evidence>
<dbReference type="Proteomes" id="UP000234881">
    <property type="component" value="Unassembled WGS sequence"/>
</dbReference>
<dbReference type="EMBL" id="PKUQ01000016">
    <property type="protein sequence ID" value="PLW77622.1"/>
    <property type="molecule type" value="Genomic_DNA"/>
</dbReference>
<evidence type="ECO:0000313" key="1">
    <source>
        <dbReference type="EMBL" id="PLW77622.1"/>
    </source>
</evidence>
<keyword evidence="2" id="KW-1185">Reference proteome</keyword>